<evidence type="ECO:0000259" key="2">
    <source>
        <dbReference type="SMART" id="SM00852"/>
    </source>
</evidence>
<dbReference type="InterPro" id="IPR001453">
    <property type="entry name" value="MoaB/Mog_dom"/>
</dbReference>
<dbReference type="InterPro" id="IPR041424">
    <property type="entry name" value="CinA_KH"/>
</dbReference>
<feature type="domain" description="MoaB/Mog" evidence="2">
    <location>
        <begin position="7"/>
        <end position="179"/>
    </location>
</feature>
<dbReference type="SUPFAM" id="SSF142433">
    <property type="entry name" value="CinA-like"/>
    <property type="match status" value="1"/>
</dbReference>
<dbReference type="Pfam" id="PF18146">
    <property type="entry name" value="CinA_KH"/>
    <property type="match status" value="1"/>
</dbReference>
<comment type="similarity">
    <text evidence="1">Belongs to the CinA family.</text>
</comment>
<keyword evidence="4" id="KW-1185">Reference proteome</keyword>
<dbReference type="RefSeq" id="WP_130023767.1">
    <property type="nucleotide sequence ID" value="NZ_SEWF01000057.1"/>
</dbReference>
<dbReference type="Pfam" id="PF00994">
    <property type="entry name" value="MoCF_biosynth"/>
    <property type="match status" value="1"/>
</dbReference>
<dbReference type="InterPro" id="IPR036425">
    <property type="entry name" value="MoaB/Mog-like_dom_sf"/>
</dbReference>
<sequence length="424" mass="46938">MRPILAEVVTIGDEILYGQITDTNTQWMSTQLDKIGIKTVRKSSVGDQEDKILQILEEAESRADIILLTGGLGPTKDDITKKTLCKYFDDELIINEDALGFITEFFTKRGRPMTELNRQQAMVPKKCIYLANKTGTAPGMWFEKSMGSGKGKIFVSMPGVPHEMKYLMANEVIPRLKKYFETPIIYHKMIRTIGVGESFLAEKIEKWEDSLPAHIKLAYLPSFGQVRLRLTGMGENEETLKQEVQNEVDKVLPMIQSFVFGYDDDDLEVALGKLLKSKNKTISAAESCTGGFISHLFTKVPGSSAYFMGSVVSYANAVKINVLGVKPETIENHGAVSEETVMQMAEGVRALMKTDFAIATSGVAGPDGGTPEKPVGTLWIACAMEGRTIARKVQMSNQRETNINYGSVVAMNLLRKMLNGDYES</sequence>
<evidence type="ECO:0000313" key="3">
    <source>
        <dbReference type="EMBL" id="RYU93074.1"/>
    </source>
</evidence>
<dbReference type="Gene3D" id="3.90.950.20">
    <property type="entry name" value="CinA-like"/>
    <property type="match status" value="1"/>
</dbReference>
<dbReference type="NCBIfam" id="TIGR00200">
    <property type="entry name" value="cinA_nterm"/>
    <property type="match status" value="1"/>
</dbReference>
<dbReference type="EMBL" id="SEWF01000057">
    <property type="protein sequence ID" value="RYU93074.1"/>
    <property type="molecule type" value="Genomic_DNA"/>
</dbReference>
<dbReference type="InterPro" id="IPR036653">
    <property type="entry name" value="CinA-like_C"/>
</dbReference>
<dbReference type="SUPFAM" id="SSF53218">
    <property type="entry name" value="Molybdenum cofactor biosynthesis proteins"/>
    <property type="match status" value="1"/>
</dbReference>
<dbReference type="CDD" id="cd00885">
    <property type="entry name" value="cinA"/>
    <property type="match status" value="1"/>
</dbReference>
<dbReference type="PIRSF" id="PIRSF006728">
    <property type="entry name" value="CinA"/>
    <property type="match status" value="1"/>
</dbReference>
<gene>
    <name evidence="3" type="ORF">EWM59_23875</name>
</gene>
<accession>A0A4Q5LU18</accession>
<organism evidence="3 4">
    <name type="scientific">Emticicia agri</name>
    <dbReference type="NCBI Taxonomy" id="2492393"/>
    <lineage>
        <taxon>Bacteria</taxon>
        <taxon>Pseudomonadati</taxon>
        <taxon>Bacteroidota</taxon>
        <taxon>Cytophagia</taxon>
        <taxon>Cytophagales</taxon>
        <taxon>Leadbetterellaceae</taxon>
        <taxon>Emticicia</taxon>
    </lineage>
</organism>
<dbReference type="NCBIfam" id="NF001813">
    <property type="entry name" value="PRK00549.1"/>
    <property type="match status" value="1"/>
</dbReference>
<protein>
    <recommendedName>
        <fullName evidence="1">CinA-like protein</fullName>
    </recommendedName>
</protein>
<comment type="caution">
    <text evidence="3">The sequence shown here is derived from an EMBL/GenBank/DDBJ whole genome shotgun (WGS) entry which is preliminary data.</text>
</comment>
<dbReference type="PANTHER" id="PTHR13939:SF0">
    <property type="entry name" value="NMN AMIDOHYDROLASE-LIKE PROTEIN YFAY"/>
    <property type="match status" value="1"/>
</dbReference>
<dbReference type="NCBIfam" id="TIGR00199">
    <property type="entry name" value="PncC_domain"/>
    <property type="match status" value="1"/>
</dbReference>
<dbReference type="Gene3D" id="3.40.980.10">
    <property type="entry name" value="MoaB/Mog-like domain"/>
    <property type="match status" value="1"/>
</dbReference>
<dbReference type="SMART" id="SM00852">
    <property type="entry name" value="MoCF_biosynth"/>
    <property type="match status" value="1"/>
</dbReference>
<dbReference type="AlphaFoldDB" id="A0A4Q5LU18"/>
<evidence type="ECO:0000313" key="4">
    <source>
        <dbReference type="Proteomes" id="UP000293162"/>
    </source>
</evidence>
<reference evidence="3 4" key="1">
    <citation type="submission" date="2019-02" db="EMBL/GenBank/DDBJ databases">
        <title>Bacterial novel species Emticicia sp. 17J42-9 isolated from soil.</title>
        <authorList>
            <person name="Jung H.-Y."/>
        </authorList>
    </citation>
    <scope>NUCLEOTIDE SEQUENCE [LARGE SCALE GENOMIC DNA]</scope>
    <source>
        <strain evidence="3 4">17J42-9</strain>
    </source>
</reference>
<name>A0A4Q5LU18_9BACT</name>
<dbReference type="HAMAP" id="MF_00226_B">
    <property type="entry name" value="CinA_B"/>
    <property type="match status" value="1"/>
</dbReference>
<dbReference type="NCBIfam" id="TIGR00177">
    <property type="entry name" value="molyb_syn"/>
    <property type="match status" value="1"/>
</dbReference>
<dbReference type="Proteomes" id="UP000293162">
    <property type="component" value="Unassembled WGS sequence"/>
</dbReference>
<dbReference type="Pfam" id="PF02464">
    <property type="entry name" value="CinA"/>
    <property type="match status" value="1"/>
</dbReference>
<dbReference type="PANTHER" id="PTHR13939">
    <property type="entry name" value="NICOTINAMIDE-NUCLEOTIDE AMIDOHYDROLASE PNCC"/>
    <property type="match status" value="1"/>
</dbReference>
<dbReference type="InterPro" id="IPR050101">
    <property type="entry name" value="CinA"/>
</dbReference>
<proteinExistence type="inferred from homology"/>
<dbReference type="InterPro" id="IPR008136">
    <property type="entry name" value="CinA_C"/>
</dbReference>
<dbReference type="OrthoDB" id="9801454at2"/>
<evidence type="ECO:0000256" key="1">
    <source>
        <dbReference type="HAMAP-Rule" id="MF_00226"/>
    </source>
</evidence>
<dbReference type="InterPro" id="IPR008135">
    <property type="entry name" value="Competence-induced_CinA"/>
</dbReference>